<keyword evidence="1" id="KW-0812">Transmembrane</keyword>
<evidence type="ECO:0000313" key="2">
    <source>
        <dbReference type="EMBL" id="OUC78914.1"/>
    </source>
</evidence>
<comment type="caution">
    <text evidence="2">The sequence shown here is derived from an EMBL/GenBank/DDBJ whole genome shotgun (WGS) entry which is preliminary data.</text>
</comment>
<dbReference type="STRING" id="417102.CA982_11035"/>
<keyword evidence="1" id="KW-0472">Membrane</keyword>
<gene>
    <name evidence="2" type="ORF">CA982_11035</name>
</gene>
<evidence type="ECO:0000256" key="1">
    <source>
        <dbReference type="SAM" id="Phobius"/>
    </source>
</evidence>
<dbReference type="Proteomes" id="UP000194632">
    <property type="component" value="Unassembled WGS sequence"/>
</dbReference>
<reference evidence="2 3" key="1">
    <citation type="submission" date="2017-05" db="EMBL/GenBank/DDBJ databases">
        <title>Biotechnological potential of actinobacteria isolated from South African environments.</title>
        <authorList>
            <person name="Le Roes-Hill M."/>
            <person name="Prins A."/>
            <person name="Durrell K.A."/>
        </authorList>
    </citation>
    <scope>NUCLEOTIDE SEQUENCE [LARGE SCALE GENOMIC DNA]</scope>
    <source>
        <strain evidence="2">BS2</strain>
    </source>
</reference>
<accession>A0A243QB14</accession>
<keyword evidence="1" id="KW-1133">Transmembrane helix</keyword>
<keyword evidence="3" id="KW-1185">Reference proteome</keyword>
<evidence type="ECO:0000313" key="3">
    <source>
        <dbReference type="Proteomes" id="UP000194632"/>
    </source>
</evidence>
<protein>
    <submittedName>
        <fullName evidence="2">Uncharacterized protein</fullName>
    </submittedName>
</protein>
<feature type="transmembrane region" description="Helical" evidence="1">
    <location>
        <begin position="12"/>
        <end position="30"/>
    </location>
</feature>
<organism evidence="2 3">
    <name type="scientific">Gordonia lacunae</name>
    <dbReference type="NCBI Taxonomy" id="417102"/>
    <lineage>
        <taxon>Bacteria</taxon>
        <taxon>Bacillati</taxon>
        <taxon>Actinomycetota</taxon>
        <taxon>Actinomycetes</taxon>
        <taxon>Mycobacteriales</taxon>
        <taxon>Gordoniaceae</taxon>
        <taxon>Gordonia</taxon>
    </lineage>
</organism>
<dbReference type="AlphaFoldDB" id="A0A243QB14"/>
<sequence>MNEIVDFATNNWWLIFPIGAVVGGWAGSIGKYNEKRRKDKIELARIKANAQTEQLKLTTTSADQLRRVLGQHDALTEKWFAYELDLATLIEYPLMADMREPLTLAFHRARVRADDLRPEPAAADVSTTSTSISPADFAEYRDAVGDYAAAFDAAEREARRRKQSGFSPVERDALDRARKLINVAADAGATPAERQAAYKRVRAELDGIIDVPQVAAAHLEQQIAGALERRPD</sequence>
<dbReference type="OrthoDB" id="4948465at2"/>
<proteinExistence type="predicted"/>
<name>A0A243QB14_9ACTN</name>
<dbReference type="RefSeq" id="WP_086535377.1">
    <property type="nucleotide sequence ID" value="NZ_NGFO01000010.1"/>
</dbReference>
<dbReference type="EMBL" id="NGFO01000010">
    <property type="protein sequence ID" value="OUC78914.1"/>
    <property type="molecule type" value="Genomic_DNA"/>
</dbReference>